<reference evidence="3" key="4">
    <citation type="submission" date="2020-05" db="UniProtKB">
        <authorList>
            <consortium name="EnsemblMetazoa"/>
        </authorList>
    </citation>
    <scope>IDENTIFICATION</scope>
    <source>
        <strain evidence="3">PEST</strain>
    </source>
</reference>
<feature type="region of interest" description="Disordered" evidence="1">
    <location>
        <begin position="1"/>
        <end position="29"/>
    </location>
</feature>
<keyword evidence="4" id="KW-1185">Reference proteome</keyword>
<feature type="compositionally biased region" description="Low complexity" evidence="1">
    <location>
        <begin position="10"/>
        <end position="29"/>
    </location>
</feature>
<organism evidence="3 4">
    <name type="scientific">Anopheles gambiae</name>
    <name type="common">African malaria mosquito</name>
    <dbReference type="NCBI Taxonomy" id="7165"/>
    <lineage>
        <taxon>Eukaryota</taxon>
        <taxon>Metazoa</taxon>
        <taxon>Ecdysozoa</taxon>
        <taxon>Arthropoda</taxon>
        <taxon>Hexapoda</taxon>
        <taxon>Insecta</taxon>
        <taxon>Pterygota</taxon>
        <taxon>Neoptera</taxon>
        <taxon>Endopterygota</taxon>
        <taxon>Diptera</taxon>
        <taxon>Nematocera</taxon>
        <taxon>Culicoidea</taxon>
        <taxon>Culicidae</taxon>
        <taxon>Anophelinae</taxon>
        <taxon>Anopheles</taxon>
    </lineage>
</organism>
<dbReference type="VEuPathDB" id="VectorBase:AGAMI1_002876"/>
<dbReference type="InParanoid" id="A0A1S4HDQ3"/>
<feature type="compositionally biased region" description="Basic and acidic residues" evidence="1">
    <location>
        <begin position="75"/>
        <end position="84"/>
    </location>
</feature>
<dbReference type="AlphaFoldDB" id="A0A1S4HDQ3"/>
<accession>A0A1S4HDQ3</accession>
<evidence type="ECO:0000313" key="4">
    <source>
        <dbReference type="Proteomes" id="UP000007062"/>
    </source>
</evidence>
<dbReference type="EMBL" id="AAAB01008815">
    <property type="status" value="NOT_ANNOTATED_CDS"/>
    <property type="molecule type" value="Genomic_DNA"/>
</dbReference>
<dbReference type="Pfam" id="PF16064">
    <property type="entry name" value="DUF4806"/>
    <property type="match status" value="1"/>
</dbReference>
<proteinExistence type="predicted"/>
<protein>
    <submittedName>
        <fullName evidence="3">DUF4806 domain-containing protein</fullName>
    </submittedName>
</protein>
<dbReference type="EnsemblMetazoa" id="AGAP028576-RA">
    <property type="protein sequence ID" value="AGAP028576-PA"/>
    <property type="gene ID" value="AGAP028576"/>
</dbReference>
<feature type="compositionally biased region" description="Polar residues" evidence="1">
    <location>
        <begin position="88"/>
        <end position="104"/>
    </location>
</feature>
<reference evidence="4" key="2">
    <citation type="journal article" date="2004" name="Trends Parasitol.">
        <title>The Anopheles gambiae genome: an update.</title>
        <authorList>
            <person name="Mongin E."/>
            <person name="Louis C."/>
            <person name="Holt R.A."/>
            <person name="Birney E."/>
            <person name="Collins F.H."/>
        </authorList>
    </citation>
    <scope>NUCLEOTIDE SEQUENCE [LARGE SCALE GENOMIC DNA]</scope>
    <source>
        <strain evidence="4">PEST</strain>
    </source>
</reference>
<evidence type="ECO:0000256" key="1">
    <source>
        <dbReference type="SAM" id="MobiDB-lite"/>
    </source>
</evidence>
<evidence type="ECO:0000259" key="2">
    <source>
        <dbReference type="Pfam" id="PF16064"/>
    </source>
</evidence>
<name>A0A1S4HDQ3_ANOGA</name>
<dbReference type="InterPro" id="IPR032071">
    <property type="entry name" value="DUF4806"/>
</dbReference>
<reference evidence="4" key="1">
    <citation type="journal article" date="2002" name="Science">
        <title>The genome sequence of the malaria mosquito Anopheles gambiae.</title>
        <authorList>
            <person name="Holt R.A."/>
            <person name="Subramanian G.M."/>
            <person name="Halpern A."/>
            <person name="Sutton G.G."/>
            <person name="Charlab R."/>
            <person name="Nusskern D.R."/>
            <person name="Wincker P."/>
            <person name="Clark A.G."/>
            <person name="Ribeiro J.M."/>
            <person name="Wides R."/>
            <person name="Salzberg S.L."/>
            <person name="Loftus B."/>
            <person name="Yandell M."/>
            <person name="Majoros W.H."/>
            <person name="Rusch D.B."/>
            <person name="Lai Z."/>
            <person name="Kraft C.L."/>
            <person name="Abril J.F."/>
            <person name="Anthouard V."/>
            <person name="Arensburger P."/>
            <person name="Atkinson P.W."/>
            <person name="Baden H."/>
            <person name="de Berardinis V."/>
            <person name="Baldwin D."/>
            <person name="Benes V."/>
            <person name="Biedler J."/>
            <person name="Blass C."/>
            <person name="Bolanos R."/>
            <person name="Boscus D."/>
            <person name="Barnstead M."/>
            <person name="Cai S."/>
            <person name="Center A."/>
            <person name="Chaturverdi K."/>
            <person name="Christophides G.K."/>
            <person name="Chrystal M.A."/>
            <person name="Clamp M."/>
            <person name="Cravchik A."/>
            <person name="Curwen V."/>
            <person name="Dana A."/>
            <person name="Delcher A."/>
            <person name="Dew I."/>
            <person name="Evans C.A."/>
            <person name="Flanigan M."/>
            <person name="Grundschober-Freimoser A."/>
            <person name="Friedli L."/>
            <person name="Gu Z."/>
            <person name="Guan P."/>
            <person name="Guigo R."/>
            <person name="Hillenmeyer M.E."/>
            <person name="Hladun S.L."/>
            <person name="Hogan J.R."/>
            <person name="Hong Y.S."/>
            <person name="Hoover J."/>
            <person name="Jaillon O."/>
            <person name="Ke Z."/>
            <person name="Kodira C."/>
            <person name="Kokoza E."/>
            <person name="Koutsos A."/>
            <person name="Letunic I."/>
            <person name="Levitsky A."/>
            <person name="Liang Y."/>
            <person name="Lin J.J."/>
            <person name="Lobo N.F."/>
            <person name="Lopez J.R."/>
            <person name="Malek J.A."/>
            <person name="McIntosh T.C."/>
            <person name="Meister S."/>
            <person name="Miller J."/>
            <person name="Mobarry C."/>
            <person name="Mongin E."/>
            <person name="Murphy S.D."/>
            <person name="O'Brochta D.A."/>
            <person name="Pfannkoch C."/>
            <person name="Qi R."/>
            <person name="Regier M.A."/>
            <person name="Remington K."/>
            <person name="Shao H."/>
            <person name="Sharakhova M.V."/>
            <person name="Sitter C.D."/>
            <person name="Shetty J."/>
            <person name="Smith T.J."/>
            <person name="Strong R."/>
            <person name="Sun J."/>
            <person name="Thomasova D."/>
            <person name="Ton L.Q."/>
            <person name="Topalis P."/>
            <person name="Tu Z."/>
            <person name="Unger M.F."/>
            <person name="Walenz B."/>
            <person name="Wang A."/>
            <person name="Wang J."/>
            <person name="Wang M."/>
            <person name="Wang X."/>
            <person name="Woodford K.J."/>
            <person name="Wortman J.R."/>
            <person name="Wu M."/>
            <person name="Yao A."/>
            <person name="Zdobnov E.M."/>
            <person name="Zhang H."/>
            <person name="Zhao Q."/>
            <person name="Zhao S."/>
            <person name="Zhu S.C."/>
            <person name="Zhimulev I."/>
            <person name="Coluzzi M."/>
            <person name="della Torre A."/>
            <person name="Roth C.W."/>
            <person name="Louis C."/>
            <person name="Kalush F."/>
            <person name="Mural R.J."/>
            <person name="Myers E.W."/>
            <person name="Adams M.D."/>
            <person name="Smith H.O."/>
            <person name="Broder S."/>
            <person name="Gardner M.J."/>
            <person name="Fraser C.M."/>
            <person name="Birney E."/>
            <person name="Bork P."/>
            <person name="Brey P.T."/>
            <person name="Venter J.C."/>
            <person name="Weissenbach J."/>
            <person name="Kafatos F.C."/>
            <person name="Collins F.H."/>
            <person name="Hoffman S.L."/>
        </authorList>
    </citation>
    <scope>NUCLEOTIDE SEQUENCE [LARGE SCALE GENOMIC DNA]</scope>
    <source>
        <strain evidence="4">PEST</strain>
    </source>
</reference>
<dbReference type="Proteomes" id="UP000007062">
    <property type="component" value="Unassembled WGS sequence"/>
</dbReference>
<dbReference type="VEuPathDB" id="VectorBase:AGAP028576"/>
<sequence length="390" mass="42858">MNSEMHISETNTAASTTITTRRSTSIANRTVPTTLRTVQCGNNGKGTKVLLFPKPDYATIQRAIQKRSVAYEQPEPTKKLKVQVERPVQQSQNRTAHQPNSSTGLPIDSSSRDDLADLDSALYSPPEYIVQKVMGDCTEDTITDPLSNPCPVPVSIASDRSTTVEATSLHPIWVQSPSPPLSPHFVSLTESSIQPLERPLAAGVVDPNAVPAPTDVLQLIAELSATMNRRFDELAAQIESLHKGVSVVRQTALITEAVLNRVQNAACPNLEGSAPPISEDFIVQPIRSKEELNAMEQKLGEKLYMEDCVGWLQKKLVSPLMNKRLMKAKNLVFDATFAKNCRWSARNNKIALSSFPNVCELFRRAASTSTASVTPSDVSDFFTRVLRYVK</sequence>
<reference evidence="4" key="3">
    <citation type="journal article" date="2007" name="Genome Biol.">
        <title>Update of the Anopheles gambiae PEST genome assembly.</title>
        <authorList>
            <person name="Sharakhova M.V."/>
            <person name="Hammond M.P."/>
            <person name="Lobo N.F."/>
            <person name="Krzywinski J."/>
            <person name="Unger M.F."/>
            <person name="Hillenmeyer M.E."/>
            <person name="Bruggner R.V."/>
            <person name="Birney E."/>
            <person name="Collins F.H."/>
        </authorList>
    </citation>
    <scope>NUCLEOTIDE SEQUENCE [LARGE SCALE GENOMIC DNA]</scope>
    <source>
        <strain evidence="4">PEST</strain>
    </source>
</reference>
<evidence type="ECO:0000313" key="3">
    <source>
        <dbReference type="EnsemblMetazoa" id="AGAP028576-PA"/>
    </source>
</evidence>
<feature type="region of interest" description="Disordered" evidence="1">
    <location>
        <begin position="69"/>
        <end position="113"/>
    </location>
</feature>
<feature type="domain" description="DUF4806" evidence="2">
    <location>
        <begin position="279"/>
        <end position="363"/>
    </location>
</feature>